<reference evidence="1 2" key="1">
    <citation type="journal article" date="2019" name="Int. J. Syst. Evol. Microbiol.">
        <title>Capsulimonas corticalis gen. nov., sp. nov., an aerobic capsulated bacterium, of a novel bacterial order, Capsulimonadales ord. nov., of the class Armatimonadia of the phylum Armatimonadetes.</title>
        <authorList>
            <person name="Li J."/>
            <person name="Kudo C."/>
            <person name="Tonouchi A."/>
        </authorList>
    </citation>
    <scope>NUCLEOTIDE SEQUENCE [LARGE SCALE GENOMIC DNA]</scope>
    <source>
        <strain evidence="1 2">AX-7</strain>
    </source>
</reference>
<gene>
    <name evidence="1" type="ORF">CCAX7_17470</name>
</gene>
<dbReference type="RefSeq" id="WP_119324205.1">
    <property type="nucleotide sequence ID" value="NZ_AP025739.1"/>
</dbReference>
<dbReference type="EMBL" id="AP025739">
    <property type="protein sequence ID" value="BDI29696.1"/>
    <property type="molecule type" value="Genomic_DNA"/>
</dbReference>
<name>A0A402D3Y1_9BACT</name>
<dbReference type="Proteomes" id="UP000287394">
    <property type="component" value="Chromosome"/>
</dbReference>
<dbReference type="AlphaFoldDB" id="A0A402D3Y1"/>
<protein>
    <submittedName>
        <fullName evidence="1">Uncharacterized protein</fullName>
    </submittedName>
</protein>
<dbReference type="OrthoDB" id="269527at2"/>
<evidence type="ECO:0000313" key="2">
    <source>
        <dbReference type="Proteomes" id="UP000287394"/>
    </source>
</evidence>
<accession>A0A402D3Y1</accession>
<sequence length="573" mass="63107">MLSFLSLLLFALTVVILPCFCSLKIAAPIERRFARYARLRWAGPLTAALVSLAVNLLIFAAAGPPAPLQHDEFGYLLAGDTYAHGRLTNPPHIFWKSLETFHELQTPTRQAKYPPAQGLSLALGQVLTGLPIAGVWIVIALACAALVWMLQAWLPRRWALLGGILAAIQPTMLDWGQSYWGGGVAFLGGALLFGAWRRAADRPSAKMGFVMGLGIAILASSRPFEGAVAAATTLVLLGISLLQQRSRDLRAIRRFGAALGAALALNFLWLGFYNHAVTGSALRLPYVVYEKQYGVVPTLLWQPLRPMIAYNNAPMRDMVTEANIPLYREQRTPGGFLQWCGFKFLQMGQASFPMGGGRLADAKRFSLLGLFEGAFQLILLIPLIFLPSALARDPWLRRAGVIICVVILALLAETWFNSHYNAPSAPLVALLIVASIRQLSLWRGPQGRIGRSVCRVVCVVCLLSAVGAYDDAAANVRGGLGQRAARVRAALARAPGQQLVFVRYGPRHPWRDEWVFNAADMDSAKIVWAREMDPAQDALVRSYYPKRKVWLLTENQWKSQLSDYDKEQPKPTK</sequence>
<dbReference type="KEGG" id="ccot:CCAX7_17470"/>
<evidence type="ECO:0000313" key="1">
    <source>
        <dbReference type="EMBL" id="BDI29696.1"/>
    </source>
</evidence>
<organism evidence="1 2">
    <name type="scientific">Capsulimonas corticalis</name>
    <dbReference type="NCBI Taxonomy" id="2219043"/>
    <lineage>
        <taxon>Bacteria</taxon>
        <taxon>Bacillati</taxon>
        <taxon>Armatimonadota</taxon>
        <taxon>Armatimonadia</taxon>
        <taxon>Capsulimonadales</taxon>
        <taxon>Capsulimonadaceae</taxon>
        <taxon>Capsulimonas</taxon>
    </lineage>
</organism>
<proteinExistence type="predicted"/>
<keyword evidence="2" id="KW-1185">Reference proteome</keyword>